<dbReference type="EMBL" id="JAIZAY010000001">
    <property type="protein sequence ID" value="KAJ8050958.1"/>
    <property type="molecule type" value="Genomic_DNA"/>
</dbReference>
<dbReference type="Pfam" id="PF00147">
    <property type="entry name" value="Fibrinogen_C"/>
    <property type="match status" value="2"/>
</dbReference>
<gene>
    <name evidence="3" type="ORF">HOLleu_04349</name>
</gene>
<keyword evidence="4" id="KW-1185">Reference proteome</keyword>
<dbReference type="OrthoDB" id="7250310at2759"/>
<protein>
    <submittedName>
        <fullName evidence="3">Fibrinogen C domain-containing protein 1</fullName>
    </submittedName>
</protein>
<dbReference type="InterPro" id="IPR050373">
    <property type="entry name" value="Fibrinogen_C-term_domain"/>
</dbReference>
<dbReference type="PROSITE" id="PS51406">
    <property type="entry name" value="FIBRINOGEN_C_2"/>
    <property type="match status" value="2"/>
</dbReference>
<dbReference type="CDD" id="cd00087">
    <property type="entry name" value="FReD"/>
    <property type="match status" value="1"/>
</dbReference>
<dbReference type="GO" id="GO:0005615">
    <property type="term" value="C:extracellular space"/>
    <property type="evidence" value="ECO:0007669"/>
    <property type="project" value="TreeGrafter"/>
</dbReference>
<dbReference type="InterPro" id="IPR014716">
    <property type="entry name" value="Fibrinogen_a/b/g_C_1"/>
</dbReference>
<dbReference type="Pfam" id="PF12714">
    <property type="entry name" value="TILa"/>
    <property type="match status" value="1"/>
</dbReference>
<dbReference type="PANTHER" id="PTHR19143:SF458">
    <property type="entry name" value="FIBRINOGEN C-TERMINAL DOMAIN-CONTAINING PROTEIN-RELATED"/>
    <property type="match status" value="1"/>
</dbReference>
<sequence length="542" mass="61892">MDILIQFKTVSVFAFMCICCFGKSSAQTNSRNQYNREEYSQGKDDVTLGSPYFVYQAPGYRRDCQEVHGHCSSSSDVYLIKPDGYPEPFEVFCDNATSGGGWTVIYRLISGSLDLRRTWDDYKKGFGFLSSEYWIGNERLSFLTNQNNYEVRIDATVSNGSSFYIKYDSFRISDEWSNFTLTTVGSYKGNAGSVIDPCWPDTVYGNCTCMDKCEDPDIDELCVCPTGFLMKEGTCVLPAECGCYISEENRYITDGEIYVDENCTTKCSCNGYHLTCEDYECSENAACKFKNTLWQCYCNDGYNGDGETCMAIKDCNDVRAANNTQDGVYTIMPSEWPYSPFEVFCNMTVDGGNWTVFQRRNRGATGFYNNWISYKNGFGDIQDEFWLGNDKLHYLTKQGTYELRVDFVTPSMETKYAKYTSFKIDSVTNKYRVTDIGTYSGNGGDGMSDVQNIQFSTHDEDHDGLSYDCAEGHRGGWWYGGGYYYHYYRYCDLWIDGSYNRRCTVSSLNGDYNGGSGQNIFWHLSYNGCYAKYTEMKIRRIS</sequence>
<evidence type="ECO:0000313" key="4">
    <source>
        <dbReference type="Proteomes" id="UP001152320"/>
    </source>
</evidence>
<dbReference type="InterPro" id="IPR002181">
    <property type="entry name" value="Fibrinogen_a/b/g_C_dom"/>
</dbReference>
<reference evidence="3" key="1">
    <citation type="submission" date="2021-10" db="EMBL/GenBank/DDBJ databases">
        <title>Tropical sea cucumber genome reveals ecological adaptation and Cuvierian tubules defense mechanism.</title>
        <authorList>
            <person name="Chen T."/>
        </authorList>
    </citation>
    <scope>NUCLEOTIDE SEQUENCE</scope>
    <source>
        <strain evidence="3">Nanhai2018</strain>
        <tissue evidence="3">Muscle</tissue>
    </source>
</reference>
<feature type="domain" description="Fibrinogen C-terminal" evidence="2">
    <location>
        <begin position="306"/>
        <end position="542"/>
    </location>
</feature>
<feature type="domain" description="Fibrinogen C-terminal" evidence="2">
    <location>
        <begin position="55"/>
        <end position="192"/>
    </location>
</feature>
<keyword evidence="1" id="KW-0732">Signal</keyword>
<dbReference type="Proteomes" id="UP001152320">
    <property type="component" value="Chromosome 1"/>
</dbReference>
<accession>A0A9Q1CT61</accession>
<dbReference type="Gene3D" id="3.90.215.10">
    <property type="entry name" value="Gamma Fibrinogen, chain A, domain 1"/>
    <property type="match status" value="2"/>
</dbReference>
<proteinExistence type="predicted"/>
<organism evidence="3 4">
    <name type="scientific">Holothuria leucospilota</name>
    <name type="common">Black long sea cucumber</name>
    <name type="synonym">Mertensiothuria leucospilota</name>
    <dbReference type="NCBI Taxonomy" id="206669"/>
    <lineage>
        <taxon>Eukaryota</taxon>
        <taxon>Metazoa</taxon>
        <taxon>Echinodermata</taxon>
        <taxon>Eleutherozoa</taxon>
        <taxon>Echinozoa</taxon>
        <taxon>Holothuroidea</taxon>
        <taxon>Aspidochirotacea</taxon>
        <taxon>Aspidochirotida</taxon>
        <taxon>Holothuriidae</taxon>
        <taxon>Holothuria</taxon>
    </lineage>
</organism>
<feature type="signal peptide" evidence="1">
    <location>
        <begin position="1"/>
        <end position="26"/>
    </location>
</feature>
<dbReference type="InterPro" id="IPR036056">
    <property type="entry name" value="Fibrinogen-like_C"/>
</dbReference>
<comment type="caution">
    <text evidence="3">The sequence shown here is derived from an EMBL/GenBank/DDBJ whole genome shotgun (WGS) entry which is preliminary data.</text>
</comment>
<dbReference type="NCBIfam" id="NF040941">
    <property type="entry name" value="GGGWT_bact"/>
    <property type="match status" value="2"/>
</dbReference>
<name>A0A9Q1CT61_HOLLE</name>
<dbReference type="InterPro" id="IPR025615">
    <property type="entry name" value="TILa_dom"/>
</dbReference>
<dbReference type="CDD" id="cd19941">
    <property type="entry name" value="TIL"/>
    <property type="match status" value="1"/>
</dbReference>
<evidence type="ECO:0000259" key="2">
    <source>
        <dbReference type="PROSITE" id="PS51406"/>
    </source>
</evidence>
<evidence type="ECO:0000313" key="3">
    <source>
        <dbReference type="EMBL" id="KAJ8050958.1"/>
    </source>
</evidence>
<dbReference type="SUPFAM" id="SSF56496">
    <property type="entry name" value="Fibrinogen C-terminal domain-like"/>
    <property type="match status" value="2"/>
</dbReference>
<dbReference type="PANTHER" id="PTHR19143">
    <property type="entry name" value="FIBRINOGEN/TENASCIN/ANGIOPOEITIN"/>
    <property type="match status" value="1"/>
</dbReference>
<dbReference type="SMART" id="SM00186">
    <property type="entry name" value="FBG"/>
    <property type="match status" value="2"/>
</dbReference>
<dbReference type="AlphaFoldDB" id="A0A9Q1CT61"/>
<feature type="chain" id="PRO_5040414395" evidence="1">
    <location>
        <begin position="27"/>
        <end position="542"/>
    </location>
</feature>
<evidence type="ECO:0000256" key="1">
    <source>
        <dbReference type="SAM" id="SignalP"/>
    </source>
</evidence>